<dbReference type="RefSeq" id="WP_354472541.1">
    <property type="nucleotide sequence ID" value="NZ_JBEPSB010000022.1"/>
</dbReference>
<organism evidence="1 2">
    <name type="scientific">Lysinibacillus parviboronicapiens</name>
    <dbReference type="NCBI Taxonomy" id="436516"/>
    <lineage>
        <taxon>Bacteria</taxon>
        <taxon>Bacillati</taxon>
        <taxon>Bacillota</taxon>
        <taxon>Bacilli</taxon>
        <taxon>Bacillales</taxon>
        <taxon>Bacillaceae</taxon>
        <taxon>Lysinibacillus</taxon>
    </lineage>
</organism>
<evidence type="ECO:0000313" key="2">
    <source>
        <dbReference type="Proteomes" id="UP001549363"/>
    </source>
</evidence>
<comment type="caution">
    <text evidence="1">The sequence shown here is derived from an EMBL/GenBank/DDBJ whole genome shotgun (WGS) entry which is preliminary data.</text>
</comment>
<gene>
    <name evidence="1" type="ORF">ABIA69_003743</name>
</gene>
<dbReference type="Proteomes" id="UP001549363">
    <property type="component" value="Unassembled WGS sequence"/>
</dbReference>
<reference evidence="1 2" key="1">
    <citation type="submission" date="2024-06" db="EMBL/GenBank/DDBJ databases">
        <title>Sorghum-associated microbial communities from plants grown in Nebraska, USA.</title>
        <authorList>
            <person name="Schachtman D."/>
        </authorList>
    </citation>
    <scope>NUCLEOTIDE SEQUENCE [LARGE SCALE GENOMIC DNA]</scope>
    <source>
        <strain evidence="1 2">736</strain>
    </source>
</reference>
<accession>A0ABV2PNN1</accession>
<dbReference type="EMBL" id="JBEPSB010000022">
    <property type="protein sequence ID" value="MET4562552.1"/>
    <property type="molecule type" value="Genomic_DNA"/>
</dbReference>
<keyword evidence="2" id="KW-1185">Reference proteome</keyword>
<protein>
    <submittedName>
        <fullName evidence="1">Cytoskeletal protein CcmA (Bactofilin family)</fullName>
    </submittedName>
</protein>
<proteinExistence type="predicted"/>
<name>A0ABV2PNN1_9BACI</name>
<sequence>MNEEIQQLRSITLTSGKIKDLAADCEILKIRGSVALHQELRLQKISTHGHSSFHSRVVAQVLNNTGSCMIKDFCDVTEMTNAGNLTMKNGQVQKINSTGKLTIEQKLQAEHFNATGFVKAKEIHAKHFQLKMSGRSEINQLFADEICVEKDKLSLSFLKKKLVCKRINGRTLELSNTDADVVQGDVVLIGDNCHIQTLYYKQNYTVSPNAQVQFIIRSESE</sequence>
<evidence type="ECO:0000313" key="1">
    <source>
        <dbReference type="EMBL" id="MET4562552.1"/>
    </source>
</evidence>